<dbReference type="GO" id="GO:0005737">
    <property type="term" value="C:cytoplasm"/>
    <property type="evidence" value="ECO:0007669"/>
    <property type="project" value="InterPro"/>
</dbReference>
<evidence type="ECO:0000256" key="1">
    <source>
        <dbReference type="ARBA" id="ARBA00005466"/>
    </source>
</evidence>
<comment type="similarity">
    <text evidence="1">Belongs to the oxygen-dependent FAD-linked oxidoreductase family.</text>
</comment>
<dbReference type="Gene3D" id="3.40.50.150">
    <property type="entry name" value="Vaccinia Virus protein VP39"/>
    <property type="match status" value="1"/>
</dbReference>
<proteinExistence type="inferred from homology"/>
<dbReference type="PANTHER" id="PTHR42973">
    <property type="entry name" value="BINDING OXIDOREDUCTASE, PUTATIVE (AFU_ORTHOLOGUE AFUA_1G17690)-RELATED"/>
    <property type="match status" value="1"/>
</dbReference>
<dbReference type="InterPro" id="IPR016166">
    <property type="entry name" value="FAD-bd_PCMH"/>
</dbReference>
<evidence type="ECO:0000256" key="2">
    <source>
        <dbReference type="ARBA" id="ARBA00022630"/>
    </source>
</evidence>
<evidence type="ECO:0000256" key="3">
    <source>
        <dbReference type="ARBA" id="ARBA00022827"/>
    </source>
</evidence>
<gene>
    <name evidence="7" type="ORF">QBC37DRAFT_428487</name>
</gene>
<protein>
    <recommendedName>
        <fullName evidence="6">FAD-binding PCMH-type domain-containing protein</fullName>
    </recommendedName>
</protein>
<dbReference type="InterPro" id="IPR050416">
    <property type="entry name" value="FAD-linked_Oxidoreductase"/>
</dbReference>
<name>A0AAN6Y3J1_9PEZI</name>
<evidence type="ECO:0000313" key="7">
    <source>
        <dbReference type="EMBL" id="KAK4210635.1"/>
    </source>
</evidence>
<keyword evidence="4" id="KW-0560">Oxidoreductase</keyword>
<dbReference type="InterPro" id="IPR000836">
    <property type="entry name" value="PRTase_dom"/>
</dbReference>
<dbReference type="PROSITE" id="PS51387">
    <property type="entry name" value="FAD_PCMH"/>
    <property type="match status" value="1"/>
</dbReference>
<dbReference type="InterPro" id="IPR036318">
    <property type="entry name" value="FAD-bd_PCMH-like_sf"/>
</dbReference>
<dbReference type="Pfam" id="PF01565">
    <property type="entry name" value="FAD_binding_4"/>
    <property type="match status" value="1"/>
</dbReference>
<evidence type="ECO:0000256" key="5">
    <source>
        <dbReference type="SAM" id="MobiDB-lite"/>
    </source>
</evidence>
<evidence type="ECO:0000256" key="4">
    <source>
        <dbReference type="ARBA" id="ARBA00023002"/>
    </source>
</evidence>
<dbReference type="GO" id="GO:0006695">
    <property type="term" value="P:cholesterol biosynthetic process"/>
    <property type="evidence" value="ECO:0007669"/>
    <property type="project" value="InterPro"/>
</dbReference>
<reference evidence="7" key="1">
    <citation type="journal article" date="2023" name="Mol. Phylogenet. Evol.">
        <title>Genome-scale phylogeny and comparative genomics of the fungal order Sordariales.</title>
        <authorList>
            <person name="Hensen N."/>
            <person name="Bonometti L."/>
            <person name="Westerberg I."/>
            <person name="Brannstrom I.O."/>
            <person name="Guillou S."/>
            <person name="Cros-Aarteil S."/>
            <person name="Calhoun S."/>
            <person name="Haridas S."/>
            <person name="Kuo A."/>
            <person name="Mondo S."/>
            <person name="Pangilinan J."/>
            <person name="Riley R."/>
            <person name="LaButti K."/>
            <person name="Andreopoulos B."/>
            <person name="Lipzen A."/>
            <person name="Chen C."/>
            <person name="Yan M."/>
            <person name="Daum C."/>
            <person name="Ng V."/>
            <person name="Clum A."/>
            <person name="Steindorff A."/>
            <person name="Ohm R.A."/>
            <person name="Martin F."/>
            <person name="Silar P."/>
            <person name="Natvig D.O."/>
            <person name="Lalanne C."/>
            <person name="Gautier V."/>
            <person name="Ament-Velasquez S.L."/>
            <person name="Kruys A."/>
            <person name="Hutchinson M.I."/>
            <person name="Powell A.J."/>
            <person name="Barry K."/>
            <person name="Miller A.N."/>
            <person name="Grigoriev I.V."/>
            <person name="Debuchy R."/>
            <person name="Gladieux P."/>
            <person name="Hiltunen Thoren M."/>
            <person name="Johannesson H."/>
        </authorList>
    </citation>
    <scope>NUCLEOTIDE SEQUENCE</scope>
    <source>
        <strain evidence="7">PSN293</strain>
    </source>
</reference>
<comment type="caution">
    <text evidence="7">The sequence shown here is derived from an EMBL/GenBank/DDBJ whole genome shotgun (WGS) entry which is preliminary data.</text>
</comment>
<dbReference type="GO" id="GO:0016491">
    <property type="term" value="F:oxidoreductase activity"/>
    <property type="evidence" value="ECO:0007669"/>
    <property type="project" value="UniProtKB-KW"/>
</dbReference>
<dbReference type="InterPro" id="IPR016169">
    <property type="entry name" value="FAD-bd_PCMH_sub2"/>
</dbReference>
<dbReference type="Gene3D" id="3.40.50.300">
    <property type="entry name" value="P-loop containing nucleotide triphosphate hydrolases"/>
    <property type="match status" value="1"/>
</dbReference>
<dbReference type="InterPro" id="IPR029063">
    <property type="entry name" value="SAM-dependent_MTases_sf"/>
</dbReference>
<dbReference type="InterPro" id="IPR027417">
    <property type="entry name" value="P-loop_NTPase"/>
</dbReference>
<keyword evidence="2" id="KW-0285">Flavoprotein</keyword>
<accession>A0AAN6Y3J1</accession>
<dbReference type="InterPro" id="IPR029057">
    <property type="entry name" value="PRTase-like"/>
</dbReference>
<dbReference type="Gene3D" id="3.40.50.2020">
    <property type="match status" value="1"/>
</dbReference>
<evidence type="ECO:0000313" key="8">
    <source>
        <dbReference type="Proteomes" id="UP001301769"/>
    </source>
</evidence>
<evidence type="ECO:0000259" key="6">
    <source>
        <dbReference type="PROSITE" id="PS51387"/>
    </source>
</evidence>
<keyword evidence="3" id="KW-0274">FAD</keyword>
<dbReference type="Gene3D" id="3.40.462.20">
    <property type="match status" value="1"/>
</dbReference>
<feature type="region of interest" description="Disordered" evidence="5">
    <location>
        <begin position="1199"/>
        <end position="1233"/>
    </location>
</feature>
<dbReference type="EMBL" id="MU858170">
    <property type="protein sequence ID" value="KAK4210635.1"/>
    <property type="molecule type" value="Genomic_DNA"/>
</dbReference>
<dbReference type="GO" id="GO:0071949">
    <property type="term" value="F:FAD binding"/>
    <property type="evidence" value="ECO:0007669"/>
    <property type="project" value="InterPro"/>
</dbReference>
<dbReference type="CDD" id="cd06223">
    <property type="entry name" value="PRTases_typeI"/>
    <property type="match status" value="1"/>
</dbReference>
<reference evidence="7" key="2">
    <citation type="submission" date="2023-05" db="EMBL/GenBank/DDBJ databases">
        <authorList>
            <consortium name="Lawrence Berkeley National Laboratory"/>
            <person name="Steindorff A."/>
            <person name="Hensen N."/>
            <person name="Bonometti L."/>
            <person name="Westerberg I."/>
            <person name="Brannstrom I.O."/>
            <person name="Guillou S."/>
            <person name="Cros-Aarteil S."/>
            <person name="Calhoun S."/>
            <person name="Haridas S."/>
            <person name="Kuo A."/>
            <person name="Mondo S."/>
            <person name="Pangilinan J."/>
            <person name="Riley R."/>
            <person name="Labutti K."/>
            <person name="Andreopoulos B."/>
            <person name="Lipzen A."/>
            <person name="Chen C."/>
            <person name="Yanf M."/>
            <person name="Daum C."/>
            <person name="Ng V."/>
            <person name="Clum A."/>
            <person name="Ohm R."/>
            <person name="Martin F."/>
            <person name="Silar P."/>
            <person name="Natvig D."/>
            <person name="Lalanne C."/>
            <person name="Gautier V."/>
            <person name="Ament-Velasquez S.L."/>
            <person name="Kruys A."/>
            <person name="Hutchinson M.I."/>
            <person name="Powell A.J."/>
            <person name="Barry K."/>
            <person name="Miller A.N."/>
            <person name="Grigoriev I.V."/>
            <person name="Debuchy R."/>
            <person name="Gladieux P."/>
            <person name="Thoren M.H."/>
            <person name="Johannesson H."/>
        </authorList>
    </citation>
    <scope>NUCLEOTIDE SEQUENCE</scope>
    <source>
        <strain evidence="7">PSN293</strain>
    </source>
</reference>
<dbReference type="SUPFAM" id="SSF53271">
    <property type="entry name" value="PRTase-like"/>
    <property type="match status" value="1"/>
</dbReference>
<dbReference type="Gene3D" id="3.30.465.10">
    <property type="match status" value="1"/>
</dbReference>
<dbReference type="SUPFAM" id="SSF56176">
    <property type="entry name" value="FAD-binding/transporter-associated domain-like"/>
    <property type="match status" value="1"/>
</dbReference>
<keyword evidence="8" id="KW-1185">Reference proteome</keyword>
<dbReference type="Pfam" id="PF04275">
    <property type="entry name" value="P-mevalo_kinase"/>
    <property type="match status" value="1"/>
</dbReference>
<dbReference type="InterPro" id="IPR005919">
    <property type="entry name" value="Pmev_kin_anim"/>
</dbReference>
<dbReference type="GO" id="GO:0004631">
    <property type="term" value="F:phosphomevalonate kinase activity"/>
    <property type="evidence" value="ECO:0007669"/>
    <property type="project" value="InterPro"/>
</dbReference>
<feature type="domain" description="FAD-binding PCMH-type" evidence="6">
    <location>
        <begin position="421"/>
        <end position="607"/>
    </location>
</feature>
<organism evidence="7 8">
    <name type="scientific">Rhypophila decipiens</name>
    <dbReference type="NCBI Taxonomy" id="261697"/>
    <lineage>
        <taxon>Eukaryota</taxon>
        <taxon>Fungi</taxon>
        <taxon>Dikarya</taxon>
        <taxon>Ascomycota</taxon>
        <taxon>Pezizomycotina</taxon>
        <taxon>Sordariomycetes</taxon>
        <taxon>Sordariomycetidae</taxon>
        <taxon>Sordariales</taxon>
        <taxon>Naviculisporaceae</taxon>
        <taxon>Rhypophila</taxon>
    </lineage>
</organism>
<dbReference type="PANTHER" id="PTHR42973:SF25">
    <property type="entry name" value="PHOSPHOMEVALONATE KINASE"/>
    <property type="match status" value="1"/>
</dbReference>
<dbReference type="Proteomes" id="UP001301769">
    <property type="component" value="Unassembled WGS sequence"/>
</dbReference>
<dbReference type="Pfam" id="PF00156">
    <property type="entry name" value="Pribosyltran"/>
    <property type="match status" value="1"/>
</dbReference>
<feature type="compositionally biased region" description="Low complexity" evidence="5">
    <location>
        <begin position="1203"/>
        <end position="1223"/>
    </location>
</feature>
<sequence length="1314" mass="143550">MQHGQQMLARIAPQSFTQTRKFELPLQAHVLAYLPSFTFCWLLFNPTSFTPLTFNLWTCRTNFKLPLSRVSTPPLVQDSSHAPDSTELPLTDVAFLSPFTDHLNNFDTTTRLTTIRMASLETLKKALREDAETVPSSARLPLTDEQYSAGFKIFKDGRAKSYHEFIIPQLSTLMETLINARSRISVLEIGPGPESVLGLLPEKQRRLIRSYTAIEPNKLFASRLESCLLEDESLLPGLDRPPTVRPRSFRARAGPEALGHDKFDLILFCHSMYGMEPKRDYIERALGMLLDNDEQLPGDGLVVVFHQEGIHFNGLVCHRTALFPTGTVSISNECAKVDSFVKFVSGCTVEGQGDVVKVTAEGNRALLCRSLDRSEGDRLIVSAPEVMIAFTRHAASLPELISQMRSLFTKPRRRVKNTEARLCSPAALMVPTEISHIQACVRWANQHRAQLTVIGGSHSGHCIVPNVVAIDMCSFNNVHVAPTAAGVSLIIAEAGANAGDIINKGMTEGLTVPLGSRPSVGAGLWLQGGIGHLARMYGLTCDSVVGAVLVSADSGDIVHVGSVPSRFQPAGSSRPRADLERDILWAIKGAGTNFGVVVSVVFRSCPVSTFLVRSWKFPLFNDAEARHRVRRFDKEIAGKLPRKCSSDAYLYHDADTDKLHLGVTIYQVSAIVDGSEDPLPLNTQLSPAHETQLSNQYSLETQFSSRIKGVLGPAAETRVVDCNGLFETDMYMSGMQGGHGGGKTSSFKRCVFLKAIGSADTTLQAMVDAMNMRPTALCYLHLLHGGGSEGVVHNVRSDATAFGCRDWDFACVVTGVWLRDQDSSDEPRQVQQWVYDVVTSLLTLDSCSGVYPADLGPDPRDTSLALKAFGPNRPCLAHLKKALDPHNTMAYACPLPKEPKAPELIILVTGQHGAGKDYCADLWTSFFQTDQKSLATRSVSISTAIKREYAEASGANLKRLLTEREYKEEHRPALTAFWEKRVGERQNLAEETFINCVYNAAVDDVDVLLITGMRDEAPVAKVSHLVPNSRVVEVHVRADNETMRQRRSMMPPASSDDSFDAAPKTLNYIPDFIFDNNASGDINVKNFAARYLVPYSGERDDLRRLESMIRCVPNFPRQGVDFRHVLGISQQPGGIQLVTALLKTQFGGNWADIDAIVSCESGGFIFASALAGHGVDVPLVMIRKAGKLPPPVVSVAKGQSNISHASSESTGSGSSGVESSYSKDSGDEEEERVEIERHAIRDPGGASVLVVDDVLASGRTLCAVLSLLREVGVEAERISVMVVAEFPVHRGRKALREAGFGQVRVQSLLVFGGV</sequence>
<dbReference type="InterPro" id="IPR006094">
    <property type="entry name" value="Oxid_FAD_bind_N"/>
</dbReference>